<keyword evidence="4" id="KW-0012">Acyltransferase</keyword>
<feature type="transmembrane region" description="Helical" evidence="5">
    <location>
        <begin position="100"/>
        <end position="119"/>
    </location>
</feature>
<keyword evidence="5" id="KW-0472">Membrane</keyword>
<evidence type="ECO:0000313" key="6">
    <source>
        <dbReference type="Proteomes" id="UP000887581"/>
    </source>
</evidence>
<dbReference type="InterPro" id="IPR050087">
    <property type="entry name" value="AON_synthase_class-II"/>
</dbReference>
<keyword evidence="5" id="KW-0812">Transmembrane</keyword>
<keyword evidence="6" id="KW-1185">Reference proteome</keyword>
<protein>
    <submittedName>
        <fullName evidence="7">Aminotransferase class I/classII domain-containing protein</fullName>
    </submittedName>
</protein>
<evidence type="ECO:0000256" key="3">
    <source>
        <dbReference type="ARBA" id="ARBA00022679"/>
    </source>
</evidence>
<dbReference type="PANTHER" id="PTHR13693:SF3">
    <property type="entry name" value="LD36009P"/>
    <property type="match status" value="1"/>
</dbReference>
<dbReference type="InterPro" id="IPR015421">
    <property type="entry name" value="PyrdxlP-dep_Trfase_major"/>
</dbReference>
<dbReference type="InterPro" id="IPR015422">
    <property type="entry name" value="PyrdxlP-dep_Trfase_small"/>
</dbReference>
<evidence type="ECO:0000256" key="2">
    <source>
        <dbReference type="ARBA" id="ARBA00008392"/>
    </source>
</evidence>
<dbReference type="AlphaFoldDB" id="A0A915PSE0"/>
<dbReference type="Gene3D" id="3.90.1150.10">
    <property type="entry name" value="Aspartate Aminotransferase, domain 1"/>
    <property type="match status" value="1"/>
</dbReference>
<accession>A0A915PSE0</accession>
<evidence type="ECO:0000313" key="7">
    <source>
        <dbReference type="WBParaSite" id="sdigi.contig390.g7978.t1"/>
    </source>
</evidence>
<dbReference type="GO" id="GO:0004758">
    <property type="term" value="F:serine C-palmitoyltransferase activity"/>
    <property type="evidence" value="ECO:0007669"/>
    <property type="project" value="TreeGrafter"/>
</dbReference>
<sequence>MGESAALDSLPLSQECSEVSESLQKIPFGIHSLALQASNFAPHQLSIATTPENNVFEDLSRRHHPHELSNIVKYSWDDHGCEEKSSSNVLSNEISKQKSFFISLLVYFCWTVLLIFAFLREFLRRHGITKNNAADERPEQRDFVTLLSGFETFYDRNCYMRVRDVFERPISGVPGATVKLLDRYSDDYNWNYKYPGTETEVINTGSYNYMGFAETDGLCGKEATAVIDEQGLSTCCSIQQLGFSKAQRDLEALVAQFLGVDDAVCFSMGFATNSLNTPCLADEVMLLLLCYFYYYNYYY</sequence>
<comment type="cofactor">
    <cofactor evidence="1">
        <name>pyridoxal 5'-phosphate</name>
        <dbReference type="ChEBI" id="CHEBI:597326"/>
    </cofactor>
</comment>
<keyword evidence="3" id="KW-0808">Transferase</keyword>
<dbReference type="GO" id="GO:0046512">
    <property type="term" value="P:sphingosine biosynthetic process"/>
    <property type="evidence" value="ECO:0007669"/>
    <property type="project" value="TreeGrafter"/>
</dbReference>
<dbReference type="GO" id="GO:0016020">
    <property type="term" value="C:membrane"/>
    <property type="evidence" value="ECO:0007669"/>
    <property type="project" value="GOC"/>
</dbReference>
<proteinExistence type="inferred from homology"/>
<organism evidence="6 7">
    <name type="scientific">Setaria digitata</name>
    <dbReference type="NCBI Taxonomy" id="48799"/>
    <lineage>
        <taxon>Eukaryota</taxon>
        <taxon>Metazoa</taxon>
        <taxon>Ecdysozoa</taxon>
        <taxon>Nematoda</taxon>
        <taxon>Chromadorea</taxon>
        <taxon>Rhabditida</taxon>
        <taxon>Spirurina</taxon>
        <taxon>Spiruromorpha</taxon>
        <taxon>Filarioidea</taxon>
        <taxon>Setariidae</taxon>
        <taxon>Setaria</taxon>
    </lineage>
</organism>
<evidence type="ECO:0000256" key="4">
    <source>
        <dbReference type="ARBA" id="ARBA00023315"/>
    </source>
</evidence>
<evidence type="ECO:0000256" key="5">
    <source>
        <dbReference type="SAM" id="Phobius"/>
    </source>
</evidence>
<reference evidence="7" key="1">
    <citation type="submission" date="2022-11" db="UniProtKB">
        <authorList>
            <consortium name="WormBaseParasite"/>
        </authorList>
    </citation>
    <scope>IDENTIFICATION</scope>
</reference>
<dbReference type="PANTHER" id="PTHR13693">
    <property type="entry name" value="CLASS II AMINOTRANSFERASE/8-AMINO-7-OXONONANOATE SYNTHASE"/>
    <property type="match status" value="1"/>
</dbReference>
<dbReference type="Gene3D" id="3.40.640.10">
    <property type="entry name" value="Type I PLP-dependent aspartate aminotransferase-like (Major domain)"/>
    <property type="match status" value="1"/>
</dbReference>
<keyword evidence="5" id="KW-1133">Transmembrane helix</keyword>
<dbReference type="GO" id="GO:0017059">
    <property type="term" value="C:serine palmitoyltransferase complex"/>
    <property type="evidence" value="ECO:0007669"/>
    <property type="project" value="TreeGrafter"/>
</dbReference>
<name>A0A915PSE0_9BILA</name>
<dbReference type="SUPFAM" id="SSF53383">
    <property type="entry name" value="PLP-dependent transferases"/>
    <property type="match status" value="1"/>
</dbReference>
<evidence type="ECO:0000256" key="1">
    <source>
        <dbReference type="ARBA" id="ARBA00001933"/>
    </source>
</evidence>
<dbReference type="WBParaSite" id="sdigi.contig390.g7978.t1">
    <property type="protein sequence ID" value="sdigi.contig390.g7978.t1"/>
    <property type="gene ID" value="sdigi.contig390.g7978"/>
</dbReference>
<dbReference type="InterPro" id="IPR015424">
    <property type="entry name" value="PyrdxlP-dep_Trfase"/>
</dbReference>
<comment type="similarity">
    <text evidence="2">Belongs to the class-II pyridoxal-phosphate-dependent aminotransferase family.</text>
</comment>
<dbReference type="Proteomes" id="UP000887581">
    <property type="component" value="Unplaced"/>
</dbReference>
<dbReference type="GO" id="GO:0046513">
    <property type="term" value="P:ceramide biosynthetic process"/>
    <property type="evidence" value="ECO:0007669"/>
    <property type="project" value="TreeGrafter"/>
</dbReference>